<dbReference type="Proteomes" id="UP000093861">
    <property type="component" value="Unassembled WGS sequence"/>
</dbReference>
<proteinExistence type="inferred from homology"/>
<dbReference type="FunFam" id="1.10.630.10:FF:000018">
    <property type="entry name" value="Cytochrome P450 monooxygenase"/>
    <property type="match status" value="1"/>
</dbReference>
<comment type="caution">
    <text evidence="9">The sequence shown here is derived from an EMBL/GenBank/DDBJ whole genome shotgun (WGS) entry which is preliminary data.</text>
</comment>
<evidence type="ECO:0000313" key="10">
    <source>
        <dbReference type="Proteomes" id="UP000093861"/>
    </source>
</evidence>
<evidence type="ECO:0000256" key="5">
    <source>
        <dbReference type="ARBA" id="ARBA00023002"/>
    </source>
</evidence>
<evidence type="ECO:0000256" key="8">
    <source>
        <dbReference type="SAM" id="MobiDB-lite"/>
    </source>
</evidence>
<dbReference type="InterPro" id="IPR036396">
    <property type="entry name" value="Cyt_P450_sf"/>
</dbReference>
<keyword evidence="4" id="KW-0479">Metal-binding</keyword>
<dbReference type="EMBL" id="LZJS01000125">
    <property type="protein sequence ID" value="OBH56582.1"/>
    <property type="molecule type" value="Genomic_DNA"/>
</dbReference>
<keyword evidence="5" id="KW-0560">Oxidoreductase</keyword>
<evidence type="ECO:0000313" key="9">
    <source>
        <dbReference type="EMBL" id="OBH56582.1"/>
    </source>
</evidence>
<gene>
    <name evidence="9" type="ORF">A5685_07620</name>
</gene>
<evidence type="ECO:0000256" key="7">
    <source>
        <dbReference type="ARBA" id="ARBA00023033"/>
    </source>
</evidence>
<evidence type="ECO:0000256" key="4">
    <source>
        <dbReference type="ARBA" id="ARBA00022723"/>
    </source>
</evidence>
<protein>
    <submittedName>
        <fullName evidence="9">Cytochrome</fullName>
    </submittedName>
</protein>
<dbReference type="PANTHER" id="PTHR46696">
    <property type="entry name" value="P450, PUTATIVE (EUROFUNG)-RELATED"/>
    <property type="match status" value="1"/>
</dbReference>
<sequence length="435" mass="48639">MSLKTGPKKGLAPRTNGAPPPDIPLADIHLDSLDFWALDDDFRDGAFATLRREAPISFWPAVEYEGFEPGGGHWALTKHDDVHFASRHPDIFSSSPNITINDNTPEISEYFGSMIVLDDPRHQRLRSIVSRAFTPKVVARIEASVRERARRLVASLIANHPDGEAELVSELAGPLPLQVICDMMGIPEEDHQRIFHWTNVILGFGDPDLATDFNEFLQVSMDIGAYASALAEDRRSNHHDDLTTSLVEAEVDGERLSSTEIASFFILLVVAGNETTRNAISHGVLALSRYPAEREKWWSNFDRLTPTAVEEIVRWASPVVYMRRTLTRDVKLSGTKMKAGDKATLWYNSANRDDSTFENPWVFDVARTPNPHFGFGGGGAHFCLGANLARREIRVVFDELRREIPDIVATDEPARLLSQFIHGIKTLPVAWTPPR</sequence>
<dbReference type="CDD" id="cd11033">
    <property type="entry name" value="CYP142-like"/>
    <property type="match status" value="1"/>
</dbReference>
<dbReference type="GO" id="GO:0008395">
    <property type="term" value="F:steroid hydroxylase activity"/>
    <property type="evidence" value="ECO:0007669"/>
    <property type="project" value="TreeGrafter"/>
</dbReference>
<evidence type="ECO:0000256" key="2">
    <source>
        <dbReference type="ARBA" id="ARBA00010617"/>
    </source>
</evidence>
<feature type="region of interest" description="Disordered" evidence="8">
    <location>
        <begin position="1"/>
        <end position="23"/>
    </location>
</feature>
<organism evidence="9 10">
    <name type="scientific">Mycobacterium colombiense</name>
    <dbReference type="NCBI Taxonomy" id="339268"/>
    <lineage>
        <taxon>Bacteria</taxon>
        <taxon>Bacillati</taxon>
        <taxon>Actinomycetota</taxon>
        <taxon>Actinomycetes</taxon>
        <taxon>Mycobacteriales</taxon>
        <taxon>Mycobacteriaceae</taxon>
        <taxon>Mycobacterium</taxon>
        <taxon>Mycobacterium avium complex (MAC)</taxon>
    </lineage>
</organism>
<dbReference type="RefSeq" id="WP_064953076.1">
    <property type="nucleotide sequence ID" value="NZ_LZJS01000125.1"/>
</dbReference>
<accession>A0A1A2RYH9</accession>
<dbReference type="InterPro" id="IPR002397">
    <property type="entry name" value="Cyt_P450_B"/>
</dbReference>
<comment type="similarity">
    <text evidence="2">Belongs to the cytochrome P450 family.</text>
</comment>
<dbReference type="AlphaFoldDB" id="A0A1A2RYH9"/>
<evidence type="ECO:0000256" key="6">
    <source>
        <dbReference type="ARBA" id="ARBA00023004"/>
    </source>
</evidence>
<dbReference type="GO" id="GO:0036199">
    <property type="term" value="F:cholest-4-en-3-one 26-monooxygenase activity"/>
    <property type="evidence" value="ECO:0007669"/>
    <property type="project" value="TreeGrafter"/>
</dbReference>
<dbReference type="GO" id="GO:0005506">
    <property type="term" value="F:iron ion binding"/>
    <property type="evidence" value="ECO:0007669"/>
    <property type="project" value="InterPro"/>
</dbReference>
<evidence type="ECO:0000256" key="3">
    <source>
        <dbReference type="ARBA" id="ARBA00022617"/>
    </source>
</evidence>
<dbReference type="InterPro" id="IPR001128">
    <property type="entry name" value="Cyt_P450"/>
</dbReference>
<name>A0A1A2RYH9_9MYCO</name>
<dbReference type="PRINTS" id="PR00359">
    <property type="entry name" value="BP450"/>
</dbReference>
<reference evidence="9 10" key="1">
    <citation type="submission" date="2016-06" db="EMBL/GenBank/DDBJ databases">
        <authorList>
            <person name="Kjaerup R.B."/>
            <person name="Dalgaard T.S."/>
            <person name="Juul-Madsen H.R."/>
        </authorList>
    </citation>
    <scope>NUCLEOTIDE SEQUENCE [LARGE SCALE GENOMIC DNA]</scope>
    <source>
        <strain evidence="9 10">E2464</strain>
    </source>
</reference>
<dbReference type="Gene3D" id="1.10.630.10">
    <property type="entry name" value="Cytochrome P450"/>
    <property type="match status" value="1"/>
</dbReference>
<keyword evidence="3" id="KW-0349">Heme</keyword>
<comment type="cofactor">
    <cofactor evidence="1">
        <name>heme</name>
        <dbReference type="ChEBI" id="CHEBI:30413"/>
    </cofactor>
</comment>
<dbReference type="PANTHER" id="PTHR46696:SF4">
    <property type="entry name" value="BIOTIN BIOSYNTHESIS CYTOCHROME P450"/>
    <property type="match status" value="1"/>
</dbReference>
<keyword evidence="6" id="KW-0408">Iron</keyword>
<keyword evidence="7" id="KW-0503">Monooxygenase</keyword>
<dbReference type="GO" id="GO:0006707">
    <property type="term" value="P:cholesterol catabolic process"/>
    <property type="evidence" value="ECO:0007669"/>
    <property type="project" value="TreeGrafter"/>
</dbReference>
<dbReference type="Pfam" id="PF00067">
    <property type="entry name" value="p450"/>
    <property type="match status" value="1"/>
</dbReference>
<dbReference type="SUPFAM" id="SSF48264">
    <property type="entry name" value="Cytochrome P450"/>
    <property type="match status" value="1"/>
</dbReference>
<dbReference type="GO" id="GO:0020037">
    <property type="term" value="F:heme binding"/>
    <property type="evidence" value="ECO:0007669"/>
    <property type="project" value="InterPro"/>
</dbReference>
<evidence type="ECO:0000256" key="1">
    <source>
        <dbReference type="ARBA" id="ARBA00001971"/>
    </source>
</evidence>